<dbReference type="Proteomes" id="UP001239111">
    <property type="component" value="Chromosome 2"/>
</dbReference>
<dbReference type="EMBL" id="CM056742">
    <property type="protein sequence ID" value="KAJ8675017.1"/>
    <property type="molecule type" value="Genomic_DNA"/>
</dbReference>
<protein>
    <submittedName>
        <fullName evidence="1">Uncharacterized protein</fullName>
    </submittedName>
</protein>
<reference evidence="1" key="1">
    <citation type="submission" date="2023-04" db="EMBL/GenBank/DDBJ databases">
        <title>A chromosome-level genome assembly of the parasitoid wasp Eretmocerus hayati.</title>
        <authorList>
            <person name="Zhong Y."/>
            <person name="Liu S."/>
            <person name="Liu Y."/>
        </authorList>
    </citation>
    <scope>NUCLEOTIDE SEQUENCE</scope>
    <source>
        <strain evidence="1">ZJU_SS_LIU_2023</strain>
    </source>
</reference>
<keyword evidence="2" id="KW-1185">Reference proteome</keyword>
<accession>A0ACC2NVB3</accession>
<organism evidence="1 2">
    <name type="scientific">Eretmocerus hayati</name>
    <dbReference type="NCBI Taxonomy" id="131215"/>
    <lineage>
        <taxon>Eukaryota</taxon>
        <taxon>Metazoa</taxon>
        <taxon>Ecdysozoa</taxon>
        <taxon>Arthropoda</taxon>
        <taxon>Hexapoda</taxon>
        <taxon>Insecta</taxon>
        <taxon>Pterygota</taxon>
        <taxon>Neoptera</taxon>
        <taxon>Endopterygota</taxon>
        <taxon>Hymenoptera</taxon>
        <taxon>Apocrita</taxon>
        <taxon>Proctotrupomorpha</taxon>
        <taxon>Chalcidoidea</taxon>
        <taxon>Aphelinidae</taxon>
        <taxon>Aphelininae</taxon>
        <taxon>Eretmocerus</taxon>
    </lineage>
</organism>
<evidence type="ECO:0000313" key="2">
    <source>
        <dbReference type="Proteomes" id="UP001239111"/>
    </source>
</evidence>
<evidence type="ECO:0000313" key="1">
    <source>
        <dbReference type="EMBL" id="KAJ8675017.1"/>
    </source>
</evidence>
<comment type="caution">
    <text evidence="1">The sequence shown here is derived from an EMBL/GenBank/DDBJ whole genome shotgun (WGS) entry which is preliminary data.</text>
</comment>
<name>A0ACC2NVB3_9HYME</name>
<sequence length="1009" mass="114545">MNQSPLFLRGQRFDLLNQDTKLDGKNQKRFGKLKWAIFSGQREIVDSLLIQNTPVDVPRDANKDFRSPLHSAVYLGDVNIVKKLLAKGASPNVVNENNETALMLAAKFRKYEIVDLLLSQDGLMNCVNDDNFSHLHIACLRNRVDVVKRLMECKADIDLPVEFWSVYWAGYTPLHFAVDFECVETVQFLVSIGADITIRNYFDNTALHLADSMRNEKIIDIILEGHTFLTQNPVNSDGLSHFHIACTRNKPKFVMNFIKSGVPLDQQVKESSSTWAKFTGLDFAIYYECVDNVKLLLIEGGRKMFPSSGKVDRVMNAYFTGNEMIINLILFRDELAQSNNTLMEKASAVYTSCAYSDNEAIMDSIAKNPEALNASFWQGNTPLHLVVERRMHDSIEYLLNCGADCNIKNAIGKTPLHLAFDKKDKPSLSLMMKKLDSITKNPIDNYGLSHFHIACSTNEVDVVERFVEFGADVNTPVQFNSTFWPGFTPLHFAARFRQVEVANTLLKRGASYAITDKNGLSAFDVAIAQSRDDLEGEKALEIMKSILLSRYNSQIDAFNDRGFSLLHLLSADNSDKSDAIKEFIVKHQSDVNQAVHTINSPWDGFTPLHFAMSCGHSNHSKLLVKMGADILSEDNNGDTPFHMSVNRVRVPEFSMDTVDFARTLHNPVGTNGYSLFHVACIANNMEWVRYFLDHNVDPNFRTMMKGYEFADETALHLATRDTSSIPRLELVQLLLENGANANARDLHLNTPLHFLSNISGPKIIEQLVKNGADVNSRNASIETPLITISDNEYCSNDDKLRQMIESLLDYGASLNSMSENGMTPMTVTIWDRYNEFTSSIEALLKHLIKCRVLSCFNKAFDRPCIKLSISLATELSPEAKFKLNQFSKECMMELFLMQKVRVNIYTSFYDILFKDLNKLSVIDENILLREMVESNDFLTKYPHYGSMIRLQLKLGRDRRPLLIESQRVLKSLIRMLVPRECLEQILLYLTNEDLKNIILSRRINLSSRD</sequence>
<gene>
    <name evidence="1" type="ORF">QAD02_010803</name>
</gene>
<proteinExistence type="predicted"/>